<feature type="compositionally biased region" description="Polar residues" evidence="1">
    <location>
        <begin position="136"/>
        <end position="169"/>
    </location>
</feature>
<dbReference type="Gene3D" id="1.10.30.10">
    <property type="entry name" value="High mobility group box domain"/>
    <property type="match status" value="1"/>
</dbReference>
<protein>
    <submittedName>
        <fullName evidence="2">2789_t:CDS:1</fullName>
    </submittedName>
</protein>
<comment type="caution">
    <text evidence="2">The sequence shown here is derived from an EMBL/GenBank/DDBJ whole genome shotgun (WGS) entry which is preliminary data.</text>
</comment>
<dbReference type="EMBL" id="CAJVPK010000174">
    <property type="protein sequence ID" value="CAG8466848.1"/>
    <property type="molecule type" value="Genomic_DNA"/>
</dbReference>
<organism evidence="2 3">
    <name type="scientific">Diversispora eburnea</name>
    <dbReference type="NCBI Taxonomy" id="1213867"/>
    <lineage>
        <taxon>Eukaryota</taxon>
        <taxon>Fungi</taxon>
        <taxon>Fungi incertae sedis</taxon>
        <taxon>Mucoromycota</taxon>
        <taxon>Glomeromycotina</taxon>
        <taxon>Glomeromycetes</taxon>
        <taxon>Diversisporales</taxon>
        <taxon>Diversisporaceae</taxon>
        <taxon>Diversispora</taxon>
    </lineage>
</organism>
<dbReference type="InterPro" id="IPR036910">
    <property type="entry name" value="HMG_box_dom_sf"/>
</dbReference>
<dbReference type="OrthoDB" id="2436293at2759"/>
<dbReference type="SUPFAM" id="SSF47095">
    <property type="entry name" value="HMG-box"/>
    <property type="match status" value="1"/>
</dbReference>
<sequence length="391" mass="44761">MSLPTNYQNISIPFPPNIDVGVIVEEHLKKGIRNANQTGNAFMIYLRIFRKAYSNVIAMFNLPSRDVSRFASSSWIQEPPLVKNFYRQKAKEVKKCFKKNIPLYFINKFGKSNQVSTNGSFKSLEKKLSNHKLENTDSNSPNALYTSPQHLNVDQNSPNIAYSNYQGSAYPSPQLDSPNTIYPSPLYQVSVENTDSNPPNTIYRPLYHDTPNTIYPGPQDLNIDQDSLYITYSNYQDYYHNLQENIDSNSICPGPQDLNIDQDSFYPNTQNGNIGSNSPNTIYPDPQHLNIDQDSLYISYYDYHDTAYSDPHHDPTSSNNIYSGPQHLNIDQNSLYITYSNYQDYAYNNPQLENTNSNPNTIYSSSLYQDSAYPNLQTLLTLFTRPLKLED</sequence>
<keyword evidence="3" id="KW-1185">Reference proteome</keyword>
<proteinExistence type="predicted"/>
<dbReference type="AlphaFoldDB" id="A0A9N8VZJ6"/>
<dbReference type="Proteomes" id="UP000789706">
    <property type="component" value="Unassembled WGS sequence"/>
</dbReference>
<accession>A0A9N8VZJ6</accession>
<reference evidence="2" key="1">
    <citation type="submission" date="2021-06" db="EMBL/GenBank/DDBJ databases">
        <authorList>
            <person name="Kallberg Y."/>
            <person name="Tangrot J."/>
            <person name="Rosling A."/>
        </authorList>
    </citation>
    <scope>NUCLEOTIDE SEQUENCE</scope>
    <source>
        <strain evidence="2">AZ414A</strain>
    </source>
</reference>
<evidence type="ECO:0000256" key="1">
    <source>
        <dbReference type="SAM" id="MobiDB-lite"/>
    </source>
</evidence>
<evidence type="ECO:0000313" key="2">
    <source>
        <dbReference type="EMBL" id="CAG8466848.1"/>
    </source>
</evidence>
<gene>
    <name evidence="2" type="ORF">DEBURN_LOCUS2960</name>
</gene>
<name>A0A9N8VZJ6_9GLOM</name>
<feature type="region of interest" description="Disordered" evidence="1">
    <location>
        <begin position="132"/>
        <end position="169"/>
    </location>
</feature>
<evidence type="ECO:0000313" key="3">
    <source>
        <dbReference type="Proteomes" id="UP000789706"/>
    </source>
</evidence>